<feature type="transmembrane region" description="Helical" evidence="1">
    <location>
        <begin position="184"/>
        <end position="206"/>
    </location>
</feature>
<keyword evidence="1" id="KW-0812">Transmembrane</keyword>
<dbReference type="AlphaFoldDB" id="A0AA84ZHL5"/>
<feature type="transmembrane region" description="Helical" evidence="1">
    <location>
        <begin position="82"/>
        <end position="104"/>
    </location>
</feature>
<sequence length="618" mass="71932">MLLYNYRVYSDYFQSEMAVKTEAFLLERIVYVGIALVVPSYSIYKLFISKSPVNLNLLRLKNVSLTQNLVLMQDAAELQWTLLPLWISFVPYLLLYSIVSSFIFALVNKKIFKCCRIILSIWLINYLVGYKILMDVFLNILCFSCISYLVSGNCLLIWAFAVLVFQASEFFESSFNLGLISYDWYMILYAAHFYIVLRSLSVALSFHKCSNNFKSSFVKKTEKEESIINCTPKSSLESLLDVLDYSLYPHSLLLGPLVLYSNWVNFWENLDSLHSNHLSPNFRALLDTLISLVSKAIRLIFWSSFWSLCLCIVYPNSFGYLISYAQISELSIQNKSNPYYLIIDRGTVGASIYLRSLHLFIIYLQFYGWPYVLSNFECLLINLLQKLLNNLKSCGRNTKATTTVTDRTRKSHSDPSLIQVSFMPEPPACLLHFLLISECWRSFDRGLYNFIKSYIFIPVMKFDLSSNYRHSLLLTVFPIIKNWLALTLSYSFVLLYHGIDKTNAIWLSTNLLLLFSERSVKWIYRCTNLGSEIRHQLSDRWIRRLSLLLCATSGIFSVLGNLHFLFDSKVANQLAVWLIYDPTLRFTVFVYFYCQMNFVTDLRSLFPSIKPHFEKKIQ</sequence>
<dbReference type="WBParaSite" id="SMRG1_28930.6">
    <property type="protein sequence ID" value="SMRG1_28930.6"/>
    <property type="gene ID" value="SMRG1_28930"/>
</dbReference>
<feature type="transmembrane region" description="Helical" evidence="1">
    <location>
        <begin position="140"/>
        <end position="164"/>
    </location>
</feature>
<dbReference type="PANTHER" id="PTHR13285">
    <property type="entry name" value="ACYLTRANSFERASE"/>
    <property type="match status" value="1"/>
</dbReference>
<evidence type="ECO:0000313" key="2">
    <source>
        <dbReference type="Proteomes" id="UP000050790"/>
    </source>
</evidence>
<feature type="transmembrane region" description="Helical" evidence="1">
    <location>
        <begin position="29"/>
        <end position="48"/>
    </location>
</feature>
<dbReference type="GO" id="GO:0016409">
    <property type="term" value="F:palmitoyltransferase activity"/>
    <property type="evidence" value="ECO:0007669"/>
    <property type="project" value="TreeGrafter"/>
</dbReference>
<proteinExistence type="predicted"/>
<dbReference type="GO" id="GO:0005783">
    <property type="term" value="C:endoplasmic reticulum"/>
    <property type="evidence" value="ECO:0007669"/>
    <property type="project" value="TreeGrafter"/>
</dbReference>
<dbReference type="WBParaSite" id="SMRG1_28930.1">
    <property type="protein sequence ID" value="SMRG1_28930.1"/>
    <property type="gene ID" value="SMRG1_28930"/>
</dbReference>
<dbReference type="Proteomes" id="UP000050790">
    <property type="component" value="Unassembled WGS sequence"/>
</dbReference>
<keyword evidence="1" id="KW-1133">Transmembrane helix</keyword>
<evidence type="ECO:0000313" key="4">
    <source>
        <dbReference type="WBParaSite" id="SMRG1_28930.6"/>
    </source>
</evidence>
<dbReference type="InterPro" id="IPR051085">
    <property type="entry name" value="MB_O-acyltransferase"/>
</dbReference>
<feature type="transmembrane region" description="Helical" evidence="1">
    <location>
        <begin position="545"/>
        <end position="566"/>
    </location>
</feature>
<evidence type="ECO:0000313" key="3">
    <source>
        <dbReference type="WBParaSite" id="SMRG1_28930.1"/>
    </source>
</evidence>
<protein>
    <submittedName>
        <fullName evidence="3 4">Uncharacterized protein</fullName>
    </submittedName>
</protein>
<reference evidence="3 4" key="1">
    <citation type="submission" date="2023-11" db="UniProtKB">
        <authorList>
            <consortium name="WormBaseParasite"/>
        </authorList>
    </citation>
    <scope>IDENTIFICATION</scope>
</reference>
<feature type="transmembrane region" description="Helical" evidence="1">
    <location>
        <begin position="360"/>
        <end position="384"/>
    </location>
</feature>
<name>A0AA84ZHL5_9TREM</name>
<evidence type="ECO:0000256" key="1">
    <source>
        <dbReference type="SAM" id="Phobius"/>
    </source>
</evidence>
<accession>A0AA84ZHL5</accession>
<feature type="transmembrane region" description="Helical" evidence="1">
    <location>
        <begin position="299"/>
        <end position="322"/>
    </location>
</feature>
<organism evidence="2 4">
    <name type="scientific">Schistosoma margrebowiei</name>
    <dbReference type="NCBI Taxonomy" id="48269"/>
    <lineage>
        <taxon>Eukaryota</taxon>
        <taxon>Metazoa</taxon>
        <taxon>Spiralia</taxon>
        <taxon>Lophotrochozoa</taxon>
        <taxon>Platyhelminthes</taxon>
        <taxon>Trematoda</taxon>
        <taxon>Digenea</taxon>
        <taxon>Strigeidida</taxon>
        <taxon>Schistosomatoidea</taxon>
        <taxon>Schistosomatidae</taxon>
        <taxon>Schistosoma</taxon>
    </lineage>
</organism>
<dbReference type="PANTHER" id="PTHR13285:SF18">
    <property type="entry name" value="PROTEIN-CYSTEINE N-PALMITOYLTRANSFERASE RASP"/>
    <property type="match status" value="1"/>
</dbReference>
<keyword evidence="1" id="KW-0472">Membrane</keyword>